<sequence length="57" mass="6485">MSAITMRQSDNEARKLSEGGGSLFSIHDLRNASHIRGITNTRHPDTFRVDMPRNYPE</sequence>
<gene>
    <name evidence="1" type="ORF">GP473_03040</name>
</gene>
<keyword evidence="2" id="KW-1185">Reference proteome</keyword>
<evidence type="ECO:0000313" key="2">
    <source>
        <dbReference type="Proteomes" id="UP000515275"/>
    </source>
</evidence>
<dbReference type="AlphaFoldDB" id="A0A7G7YMR6"/>
<accession>A0A7G7YMR6</accession>
<protein>
    <submittedName>
        <fullName evidence="1">Uncharacterized protein</fullName>
    </submittedName>
</protein>
<evidence type="ECO:0000313" key="1">
    <source>
        <dbReference type="EMBL" id="QNH95786.1"/>
    </source>
</evidence>
<dbReference type="Proteomes" id="UP000515275">
    <property type="component" value="Chromosome"/>
</dbReference>
<name>A0A7G7YMR6_9CORY</name>
<dbReference type="RefSeq" id="WP_185769336.1">
    <property type="nucleotide sequence ID" value="NZ_WWCA01000002.1"/>
</dbReference>
<reference evidence="1 2" key="1">
    <citation type="submission" date="2019-12" db="EMBL/GenBank/DDBJ databases">
        <title>Corynebacterium sp. nov., isolated from feces of the Anser Albifrons in China.</title>
        <authorList>
            <person name="Liu Q."/>
        </authorList>
    </citation>
    <scope>NUCLEOTIDE SEQUENCE [LARGE SCALE GENOMIC DNA]</scope>
    <source>
        <strain evidence="1 2">23H37-10</strain>
    </source>
</reference>
<dbReference type="KEGG" id="cans:GP473_03040"/>
<dbReference type="EMBL" id="CP046883">
    <property type="protein sequence ID" value="QNH95786.1"/>
    <property type="molecule type" value="Genomic_DNA"/>
</dbReference>
<organism evidence="1 2">
    <name type="scientific">Corynebacterium anserum</name>
    <dbReference type="NCBI Taxonomy" id="2684406"/>
    <lineage>
        <taxon>Bacteria</taxon>
        <taxon>Bacillati</taxon>
        <taxon>Actinomycetota</taxon>
        <taxon>Actinomycetes</taxon>
        <taxon>Mycobacteriales</taxon>
        <taxon>Corynebacteriaceae</taxon>
        <taxon>Corynebacterium</taxon>
    </lineage>
</organism>
<proteinExistence type="predicted"/>